<evidence type="ECO:0000313" key="3">
    <source>
        <dbReference type="Proteomes" id="UP000004947"/>
    </source>
</evidence>
<keyword evidence="3" id="KW-1185">Reference proteome</keyword>
<dbReference type="AlphaFoldDB" id="A6DT66"/>
<dbReference type="Gene3D" id="2.60.120.10">
    <property type="entry name" value="Jelly Rolls"/>
    <property type="match status" value="2"/>
</dbReference>
<dbReference type="EMBL" id="ABCK01000035">
    <property type="protein sequence ID" value="EDM25139.1"/>
    <property type="molecule type" value="Genomic_DNA"/>
</dbReference>
<protein>
    <recommendedName>
        <fullName evidence="1">ChrR-like cupin domain-containing protein</fullName>
    </recommendedName>
</protein>
<proteinExistence type="predicted"/>
<feature type="domain" description="ChrR-like cupin" evidence="1">
    <location>
        <begin position="8"/>
        <end position="110"/>
    </location>
</feature>
<reference evidence="2 3" key="1">
    <citation type="journal article" date="2010" name="J. Bacteriol.">
        <title>Genome sequence of Lentisphaera araneosa HTCC2155T, the type species of the order Lentisphaerales in the phylum Lentisphaerae.</title>
        <authorList>
            <person name="Thrash J.C."/>
            <person name="Cho J.C."/>
            <person name="Vergin K.L."/>
            <person name="Morris R.M."/>
            <person name="Giovannoni S.J."/>
        </authorList>
    </citation>
    <scope>NUCLEOTIDE SEQUENCE [LARGE SCALE GENOMIC DNA]</scope>
    <source>
        <strain evidence="2 3">HTCC2155</strain>
    </source>
</reference>
<accession>A6DT66</accession>
<gene>
    <name evidence="2" type="ORF">LNTAR_24476</name>
</gene>
<feature type="domain" description="ChrR-like cupin" evidence="1">
    <location>
        <begin position="117"/>
        <end position="214"/>
    </location>
</feature>
<name>A6DT66_9BACT</name>
<dbReference type="CDD" id="cd20303">
    <property type="entry name" value="cupin_ChrR_1"/>
    <property type="match status" value="2"/>
</dbReference>
<dbReference type="eggNOG" id="COG3806">
    <property type="taxonomic scope" value="Bacteria"/>
</dbReference>
<sequence length="216" mass="24690">MLNMDFSKQCVIHWDEQDWLASPLAGVWRKALEREAAEHGHVTSIVKYEANSYFNEHLHPLGEEIFVLEGTFSDETGNFGPGTYIRNPPGSKHKPFSKEGCIIFVKLNQFNPDDSESLRVDTHKADWHQGAGNLQVMPLHNFLGHNTALVKWPANEVFQPHRHMGGEEIFVISGEFIDEHGSYPKYTWLRSPHNSQHFPRVEKETLILVKTGHLPS</sequence>
<organism evidence="2 3">
    <name type="scientific">Lentisphaera araneosa HTCC2155</name>
    <dbReference type="NCBI Taxonomy" id="313628"/>
    <lineage>
        <taxon>Bacteria</taxon>
        <taxon>Pseudomonadati</taxon>
        <taxon>Lentisphaerota</taxon>
        <taxon>Lentisphaeria</taxon>
        <taxon>Lentisphaerales</taxon>
        <taxon>Lentisphaeraceae</taxon>
        <taxon>Lentisphaera</taxon>
    </lineage>
</organism>
<dbReference type="InterPro" id="IPR014710">
    <property type="entry name" value="RmlC-like_jellyroll"/>
</dbReference>
<dbReference type="Proteomes" id="UP000004947">
    <property type="component" value="Unassembled WGS sequence"/>
</dbReference>
<dbReference type="RefSeq" id="WP_007281015.1">
    <property type="nucleotide sequence ID" value="NZ_ABCK01000035.1"/>
</dbReference>
<dbReference type="OrthoDB" id="9801227at2"/>
<evidence type="ECO:0000313" key="2">
    <source>
        <dbReference type="EMBL" id="EDM25139.1"/>
    </source>
</evidence>
<evidence type="ECO:0000259" key="1">
    <source>
        <dbReference type="Pfam" id="PF12973"/>
    </source>
</evidence>
<dbReference type="InterPro" id="IPR011051">
    <property type="entry name" value="RmlC_Cupin_sf"/>
</dbReference>
<comment type="caution">
    <text evidence="2">The sequence shown here is derived from an EMBL/GenBank/DDBJ whole genome shotgun (WGS) entry which is preliminary data.</text>
</comment>
<dbReference type="STRING" id="313628.LNTAR_24476"/>
<dbReference type="Pfam" id="PF12973">
    <property type="entry name" value="Cupin_7"/>
    <property type="match status" value="2"/>
</dbReference>
<dbReference type="InterPro" id="IPR025979">
    <property type="entry name" value="ChrR-like_cupin_dom"/>
</dbReference>
<dbReference type="SUPFAM" id="SSF51182">
    <property type="entry name" value="RmlC-like cupins"/>
    <property type="match status" value="2"/>
</dbReference>